<evidence type="ECO:0000313" key="11">
    <source>
        <dbReference type="Proteomes" id="UP001058120"/>
    </source>
</evidence>
<proteinExistence type="inferred from homology"/>
<dbReference type="GO" id="GO:0103118">
    <property type="term" value="F:UDP-3-O-[(3R)-3-hydroxyacyl]-glucosamine N-acyltransferase activity"/>
    <property type="evidence" value="ECO:0007669"/>
    <property type="project" value="UniProtKB-EC"/>
</dbReference>
<keyword evidence="3 7" id="KW-0808">Transferase</keyword>
<dbReference type="InterPro" id="IPR011004">
    <property type="entry name" value="Trimer_LpxA-like_sf"/>
</dbReference>
<comment type="catalytic activity">
    <reaction evidence="7">
        <text>a UDP-3-O-[(3R)-3-hydroxyacyl]-alpha-D-glucosamine + a (3R)-hydroxyacyl-[ACP] = a UDP-2-N,3-O-bis[(3R)-3-hydroxyacyl]-alpha-D-glucosamine + holo-[ACP] + H(+)</text>
        <dbReference type="Rhea" id="RHEA:53836"/>
        <dbReference type="Rhea" id="RHEA-COMP:9685"/>
        <dbReference type="Rhea" id="RHEA-COMP:9945"/>
        <dbReference type="ChEBI" id="CHEBI:15378"/>
        <dbReference type="ChEBI" id="CHEBI:64479"/>
        <dbReference type="ChEBI" id="CHEBI:78827"/>
        <dbReference type="ChEBI" id="CHEBI:137740"/>
        <dbReference type="ChEBI" id="CHEBI:137748"/>
        <dbReference type="EC" id="2.3.1.191"/>
    </reaction>
</comment>
<dbReference type="Proteomes" id="UP001058120">
    <property type="component" value="Chromosome"/>
</dbReference>
<dbReference type="EC" id="2.3.1.191" evidence="7"/>
<dbReference type="PANTHER" id="PTHR43378:SF2">
    <property type="entry name" value="UDP-3-O-ACYLGLUCOSAMINE N-ACYLTRANSFERASE 1, MITOCHONDRIAL-RELATED"/>
    <property type="match status" value="1"/>
</dbReference>
<dbReference type="HAMAP" id="MF_00523">
    <property type="entry name" value="LpxD"/>
    <property type="match status" value="1"/>
</dbReference>
<evidence type="ECO:0000256" key="6">
    <source>
        <dbReference type="ARBA" id="ARBA00023315"/>
    </source>
</evidence>
<evidence type="ECO:0000256" key="4">
    <source>
        <dbReference type="ARBA" id="ARBA00022737"/>
    </source>
</evidence>
<dbReference type="NCBIfam" id="NF002060">
    <property type="entry name" value="PRK00892.1"/>
    <property type="match status" value="1"/>
</dbReference>
<dbReference type="SUPFAM" id="SSF51161">
    <property type="entry name" value="Trimeric LpxA-like enzymes"/>
    <property type="match status" value="1"/>
</dbReference>
<dbReference type="PANTHER" id="PTHR43378">
    <property type="entry name" value="UDP-3-O-ACYLGLUCOSAMINE N-ACYLTRANSFERASE"/>
    <property type="match status" value="1"/>
</dbReference>
<keyword evidence="4 7" id="KW-0677">Repeat</keyword>
<keyword evidence="6 7" id="KW-0012">Acyltransferase</keyword>
<keyword evidence="5 7" id="KW-0443">Lipid metabolism</keyword>
<dbReference type="EMBL" id="CP065938">
    <property type="protein sequence ID" value="UWX05578.1"/>
    <property type="molecule type" value="Genomic_DNA"/>
</dbReference>
<dbReference type="InterPro" id="IPR007691">
    <property type="entry name" value="LpxD"/>
</dbReference>
<keyword evidence="1 7" id="KW-0444">Lipid biosynthesis</keyword>
<dbReference type="RefSeq" id="WP_334315162.1">
    <property type="nucleotide sequence ID" value="NZ_CP065938.1"/>
</dbReference>
<evidence type="ECO:0000256" key="5">
    <source>
        <dbReference type="ARBA" id="ARBA00023098"/>
    </source>
</evidence>
<gene>
    <name evidence="7 10" type="primary">lpxD</name>
    <name evidence="10" type="ORF">JBF11_09045</name>
</gene>
<dbReference type="Gene3D" id="2.160.10.10">
    <property type="entry name" value="Hexapeptide repeat proteins"/>
    <property type="match status" value="1"/>
</dbReference>
<feature type="domain" description="Mannose-1-phosphate guanyltransferase C-terminal" evidence="9">
    <location>
        <begin position="104"/>
        <end position="178"/>
    </location>
</feature>
<dbReference type="Pfam" id="PF04613">
    <property type="entry name" value="LpxD"/>
    <property type="match status" value="1"/>
</dbReference>
<comment type="similarity">
    <text evidence="7">Belongs to the transferase hexapeptide repeat family. LpxD subfamily.</text>
</comment>
<keyword evidence="2 7" id="KW-0441">Lipid A biosynthesis</keyword>
<evidence type="ECO:0000256" key="3">
    <source>
        <dbReference type="ARBA" id="ARBA00022679"/>
    </source>
</evidence>
<evidence type="ECO:0000313" key="10">
    <source>
        <dbReference type="EMBL" id="UWX05578.1"/>
    </source>
</evidence>
<accession>A0ABY5Y0Q5</accession>
<evidence type="ECO:0000256" key="1">
    <source>
        <dbReference type="ARBA" id="ARBA00022516"/>
    </source>
</evidence>
<evidence type="ECO:0000259" key="8">
    <source>
        <dbReference type="Pfam" id="PF04613"/>
    </source>
</evidence>
<dbReference type="InterPro" id="IPR056729">
    <property type="entry name" value="GMPPB_C"/>
</dbReference>
<keyword evidence="11" id="KW-1185">Reference proteome</keyword>
<evidence type="ECO:0000256" key="7">
    <source>
        <dbReference type="HAMAP-Rule" id="MF_00523"/>
    </source>
</evidence>
<reference evidence="10" key="1">
    <citation type="submission" date="2020-12" db="EMBL/GenBank/DDBJ databases">
        <title>Taurinivorans muris gen. nov., sp. nov., fundamental and realized metabolic niche of a ubiquitous sulfidogenic bacterium in the murine intestine.</title>
        <authorList>
            <person name="Ye H."/>
            <person name="Hanson B.T."/>
            <person name="Loy A."/>
        </authorList>
    </citation>
    <scope>NUCLEOTIDE SEQUENCE</scope>
    <source>
        <strain evidence="10">LT0009</strain>
    </source>
</reference>
<dbReference type="CDD" id="cd03352">
    <property type="entry name" value="LbH_LpxD"/>
    <property type="match status" value="1"/>
</dbReference>
<sequence length="346" mass="37125">MLKQFTLAEIADFLGAKYQGENIAVTGLNTLEEATGTELSFLANPKYIKQIETTNAGAVILHENHAQAVKNAIISDNPYFAFARCMGLFAEKEGFFEGVSEFASIHPSAKIGEHCTIYPFAVIGANVEIGDNCTLFSGVYIGEHCHIGDNCTLTPNCVLMSRTSLGDNCYLQPGAVLGGEGFGFVRTDFGIQKIPQIGHVEIGDNVEIGANAAIDRAALSKTFVNSGTCIDNLVQIGHNVQIGKECLIISQVGIAGSTKIGDRCTFAGQAGIAGHLKIQDNVTVGPQGGVVKDIAKNSVVSGTPSMEYNTYMRHSILQPKIPDLFKRVNALEKQIEKLEQEINTKK</sequence>
<dbReference type="InterPro" id="IPR020573">
    <property type="entry name" value="UDP_GlcNAc_AcTrfase_non-rep"/>
</dbReference>
<name>A0ABY5Y0Q5_9BACT</name>
<evidence type="ECO:0000259" key="9">
    <source>
        <dbReference type="Pfam" id="PF25087"/>
    </source>
</evidence>
<feature type="active site" description="Proton acceptor" evidence="7">
    <location>
        <position position="238"/>
    </location>
</feature>
<dbReference type="NCBIfam" id="TIGR01853">
    <property type="entry name" value="lipid_A_lpxD"/>
    <property type="match status" value="1"/>
</dbReference>
<feature type="domain" description="UDP-3-O-[3-hydroxymyristoyl] glucosamine N-acyltransferase non-repeat region" evidence="8">
    <location>
        <begin position="23"/>
        <end position="86"/>
    </location>
</feature>
<dbReference type="Pfam" id="PF25087">
    <property type="entry name" value="GMPPB_C"/>
    <property type="match status" value="1"/>
</dbReference>
<comment type="subunit">
    <text evidence="7">Homotrimer.</text>
</comment>
<dbReference type="Gene3D" id="3.40.1390.10">
    <property type="entry name" value="MurE/MurF, N-terminal domain"/>
    <property type="match status" value="1"/>
</dbReference>
<organism evidence="10 11">
    <name type="scientific">Taurinivorans muris</name>
    <dbReference type="NCBI Taxonomy" id="2787751"/>
    <lineage>
        <taxon>Bacteria</taxon>
        <taxon>Pseudomonadati</taxon>
        <taxon>Thermodesulfobacteriota</taxon>
        <taxon>Desulfovibrionia</taxon>
        <taxon>Desulfovibrionales</taxon>
        <taxon>Desulfovibrionaceae</taxon>
        <taxon>Taurinivorans</taxon>
    </lineage>
</organism>
<evidence type="ECO:0000256" key="2">
    <source>
        <dbReference type="ARBA" id="ARBA00022556"/>
    </source>
</evidence>
<protein>
    <recommendedName>
        <fullName evidence="7">UDP-3-O-acylglucosamine N-acyltransferase</fullName>
        <ecNumber evidence="7">2.3.1.191</ecNumber>
    </recommendedName>
</protein>
<comment type="pathway">
    <text evidence="7">Bacterial outer membrane biogenesis; LPS lipid A biosynthesis.</text>
</comment>
<comment type="function">
    <text evidence="7">Catalyzes the N-acylation of UDP-3-O-acylglucosamine using 3-hydroxyacyl-ACP as the acyl donor. Is involved in the biosynthesis of lipid A, a phosphorylated glycolipid that anchors the lipopolysaccharide to the outer membrane of the cell.</text>
</comment>